<dbReference type="InterPro" id="IPR036866">
    <property type="entry name" value="RibonucZ/Hydroxyglut_hydro"/>
</dbReference>
<reference evidence="2" key="1">
    <citation type="submission" date="2018-06" db="EMBL/GenBank/DDBJ databases">
        <authorList>
            <person name="Zhirakovskaya E."/>
        </authorList>
    </citation>
    <scope>NUCLEOTIDE SEQUENCE</scope>
</reference>
<dbReference type="PANTHER" id="PTHR43041">
    <property type="entry name" value="HYDROLASE, METALLO-BETA-LACTAMASE SUPERFAMILY"/>
    <property type="match status" value="1"/>
</dbReference>
<dbReference type="GO" id="GO:0016787">
    <property type="term" value="F:hydrolase activity"/>
    <property type="evidence" value="ECO:0007669"/>
    <property type="project" value="UniProtKB-KW"/>
</dbReference>
<sequence>MKSTILYEGRYQWIVFGRDPDKPDGIIDTNQYLVVDGKRSLLIDPGGIEIFSAMLAAVLRYTDIDHLTDLFASHQDPDIISSLGLWDQALPHAKLYAPWIWESFLRHFGLNHIEYHSIPDEGQVIHLESAELTFLPAHYLHSSGNFNVYDPVAKILMSGDIGAALEPAGAPMFVKDFDEHIPKMELFHQRWMPSNRAKQVWIDRVRKLDIEYMAPQHGRIFTGENVQRFLDWFEQLEVGTGISED</sequence>
<organism evidence="2">
    <name type="scientific">hydrothermal vent metagenome</name>
    <dbReference type="NCBI Taxonomy" id="652676"/>
    <lineage>
        <taxon>unclassified sequences</taxon>
        <taxon>metagenomes</taxon>
        <taxon>ecological metagenomes</taxon>
    </lineage>
</organism>
<dbReference type="PANTHER" id="PTHR43041:SF1">
    <property type="entry name" value="METALLO-BETA-LACTAMASE DOMAIN-CONTAINING PROTEIN"/>
    <property type="match status" value="1"/>
</dbReference>
<name>A0A3B0YP05_9ZZZZ</name>
<evidence type="ECO:0000259" key="1">
    <source>
        <dbReference type="SMART" id="SM00849"/>
    </source>
</evidence>
<dbReference type="EMBL" id="UOFM01000263">
    <property type="protein sequence ID" value="VAW78440.1"/>
    <property type="molecule type" value="Genomic_DNA"/>
</dbReference>
<gene>
    <name evidence="2" type="ORF">MNBD_GAMMA14-185</name>
</gene>
<dbReference type="InterPro" id="IPR001279">
    <property type="entry name" value="Metallo-B-lactamas"/>
</dbReference>
<protein>
    <submittedName>
        <fullName evidence="2">MBL-fold metallo-hydrolase superfamily</fullName>
    </submittedName>
</protein>
<dbReference type="SMART" id="SM00849">
    <property type="entry name" value="Lactamase_B"/>
    <property type="match status" value="1"/>
</dbReference>
<accession>A0A3B0YP05</accession>
<dbReference type="CDD" id="cd07709">
    <property type="entry name" value="flavodiiron_proteins_MBL-fold"/>
    <property type="match status" value="1"/>
</dbReference>
<dbReference type="Pfam" id="PF19583">
    <property type="entry name" value="ODP"/>
    <property type="match status" value="1"/>
</dbReference>
<keyword evidence="2" id="KW-0378">Hydrolase</keyword>
<dbReference type="SUPFAM" id="SSF56281">
    <property type="entry name" value="Metallo-hydrolase/oxidoreductase"/>
    <property type="match status" value="1"/>
</dbReference>
<dbReference type="Gene3D" id="3.60.15.10">
    <property type="entry name" value="Ribonuclease Z/Hydroxyacylglutathione hydrolase-like"/>
    <property type="match status" value="1"/>
</dbReference>
<feature type="domain" description="Metallo-beta-lactamase" evidence="1">
    <location>
        <begin position="28"/>
        <end position="217"/>
    </location>
</feature>
<proteinExistence type="predicted"/>
<dbReference type="InterPro" id="IPR045761">
    <property type="entry name" value="ODP_dom"/>
</dbReference>
<dbReference type="AlphaFoldDB" id="A0A3B0YP05"/>
<evidence type="ECO:0000313" key="2">
    <source>
        <dbReference type="EMBL" id="VAW78440.1"/>
    </source>
</evidence>